<evidence type="ECO:0000259" key="3">
    <source>
        <dbReference type="PROSITE" id="PS50893"/>
    </source>
</evidence>
<dbReference type="PANTHER" id="PTHR43158">
    <property type="entry name" value="SKFA PEPTIDE EXPORT ATP-BINDING PROTEIN SKFE"/>
    <property type="match status" value="1"/>
</dbReference>
<reference evidence="4 5" key="1">
    <citation type="submission" date="2023-02" db="EMBL/GenBank/DDBJ databases">
        <title>Genome sequence of Paenibacillus kyungheensis KACC 18744.</title>
        <authorList>
            <person name="Kim S."/>
            <person name="Heo J."/>
            <person name="Kwon S.-W."/>
        </authorList>
    </citation>
    <scope>NUCLEOTIDE SEQUENCE [LARGE SCALE GENOMIC DNA]</scope>
    <source>
        <strain evidence="4 5">KACC 18744</strain>
    </source>
</reference>
<keyword evidence="2 4" id="KW-0067">ATP-binding</keyword>
<evidence type="ECO:0000313" key="5">
    <source>
        <dbReference type="Proteomes" id="UP001220509"/>
    </source>
</evidence>
<keyword evidence="1" id="KW-0547">Nucleotide-binding</keyword>
<proteinExistence type="predicted"/>
<dbReference type="SUPFAM" id="SSF52540">
    <property type="entry name" value="P-loop containing nucleoside triphosphate hydrolases"/>
    <property type="match status" value="1"/>
</dbReference>
<dbReference type="RefSeq" id="WP_273615961.1">
    <property type="nucleotide sequence ID" value="NZ_CP117416.1"/>
</dbReference>
<evidence type="ECO:0000256" key="2">
    <source>
        <dbReference type="ARBA" id="ARBA00022840"/>
    </source>
</evidence>
<dbReference type="Proteomes" id="UP001220509">
    <property type="component" value="Chromosome"/>
</dbReference>
<sequence length="258" mass="29141">MIIDVQHASWRRDQTMIINDISWQVQSGEHWCLLGLNGSGKTTLLNMINGYIWPTTGSINVLGEQFGSVDLREHRKKIGWVSTSMQQRLHGHEKAEKIVLSGKFASIGIYDQIEEQDHAQALSIMKQLDAERLVGRTYDTLSQGERQRILIARALMASPELLILDEPCTGLDIFSRDQLLHRVQSIATQEHAPTLLYVTHHIEEIMPCFNKTLLIRDGAVFGAGDTEAMVESKQLSSFFDTAVEVRSEPGQRYSIRLV</sequence>
<dbReference type="InterPro" id="IPR003593">
    <property type="entry name" value="AAA+_ATPase"/>
</dbReference>
<dbReference type="GO" id="GO:0005524">
    <property type="term" value="F:ATP binding"/>
    <property type="evidence" value="ECO:0007669"/>
    <property type="project" value="UniProtKB-KW"/>
</dbReference>
<dbReference type="PROSITE" id="PS50893">
    <property type="entry name" value="ABC_TRANSPORTER_2"/>
    <property type="match status" value="1"/>
</dbReference>
<gene>
    <name evidence="4" type="ORF">PQ456_09885</name>
</gene>
<evidence type="ECO:0000313" key="4">
    <source>
        <dbReference type="EMBL" id="WCT57798.1"/>
    </source>
</evidence>
<dbReference type="PANTHER" id="PTHR43158:SF2">
    <property type="entry name" value="SKFA PEPTIDE EXPORT ATP-BINDING PROTEIN SKFE"/>
    <property type="match status" value="1"/>
</dbReference>
<evidence type="ECO:0000256" key="1">
    <source>
        <dbReference type="ARBA" id="ARBA00022741"/>
    </source>
</evidence>
<protein>
    <submittedName>
        <fullName evidence="4">ABC transporter ATP-binding protein</fullName>
    </submittedName>
</protein>
<dbReference type="Pfam" id="PF00005">
    <property type="entry name" value="ABC_tran"/>
    <property type="match status" value="1"/>
</dbReference>
<dbReference type="EMBL" id="CP117416">
    <property type="protein sequence ID" value="WCT57798.1"/>
    <property type="molecule type" value="Genomic_DNA"/>
</dbReference>
<dbReference type="InterPro" id="IPR027417">
    <property type="entry name" value="P-loop_NTPase"/>
</dbReference>
<keyword evidence="5" id="KW-1185">Reference proteome</keyword>
<feature type="domain" description="ABC transporter" evidence="3">
    <location>
        <begin position="3"/>
        <end position="242"/>
    </location>
</feature>
<dbReference type="PROSITE" id="PS00211">
    <property type="entry name" value="ABC_TRANSPORTER_1"/>
    <property type="match status" value="1"/>
</dbReference>
<dbReference type="SMART" id="SM00382">
    <property type="entry name" value="AAA"/>
    <property type="match status" value="1"/>
</dbReference>
<dbReference type="KEGG" id="pka:PQ456_09885"/>
<organism evidence="4 5">
    <name type="scientific">Paenibacillus kyungheensis</name>
    <dbReference type="NCBI Taxonomy" id="1452732"/>
    <lineage>
        <taxon>Bacteria</taxon>
        <taxon>Bacillati</taxon>
        <taxon>Bacillota</taxon>
        <taxon>Bacilli</taxon>
        <taxon>Bacillales</taxon>
        <taxon>Paenibacillaceae</taxon>
        <taxon>Paenibacillus</taxon>
    </lineage>
</organism>
<dbReference type="InterPro" id="IPR003439">
    <property type="entry name" value="ABC_transporter-like_ATP-bd"/>
</dbReference>
<dbReference type="InterPro" id="IPR017871">
    <property type="entry name" value="ABC_transporter-like_CS"/>
</dbReference>
<dbReference type="AlphaFoldDB" id="A0AAX3M7M0"/>
<name>A0AAX3M7M0_9BACL</name>
<accession>A0AAX3M7M0</accession>
<dbReference type="Gene3D" id="3.40.50.300">
    <property type="entry name" value="P-loop containing nucleotide triphosphate hydrolases"/>
    <property type="match status" value="1"/>
</dbReference>
<dbReference type="GO" id="GO:0016887">
    <property type="term" value="F:ATP hydrolysis activity"/>
    <property type="evidence" value="ECO:0007669"/>
    <property type="project" value="InterPro"/>
</dbReference>